<accession>A0A1Z5KHI4</accession>
<keyword evidence="6 9" id="KW-1133">Transmembrane helix</keyword>
<feature type="transmembrane region" description="Helical" evidence="9">
    <location>
        <begin position="274"/>
        <end position="294"/>
    </location>
</feature>
<keyword evidence="5" id="KW-0460">Magnesium</keyword>
<evidence type="ECO:0000313" key="11">
    <source>
        <dbReference type="EMBL" id="GAX25491.1"/>
    </source>
</evidence>
<feature type="domain" description="SLC41A/MgtE integral membrane" evidence="10">
    <location>
        <begin position="206"/>
        <end position="326"/>
    </location>
</feature>
<evidence type="ECO:0000256" key="6">
    <source>
        <dbReference type="ARBA" id="ARBA00022989"/>
    </source>
</evidence>
<feature type="transmembrane region" description="Helical" evidence="9">
    <location>
        <begin position="247"/>
        <end position="268"/>
    </location>
</feature>
<evidence type="ECO:0000256" key="7">
    <source>
        <dbReference type="ARBA" id="ARBA00023136"/>
    </source>
</evidence>
<evidence type="ECO:0000259" key="10">
    <source>
        <dbReference type="Pfam" id="PF01769"/>
    </source>
</evidence>
<evidence type="ECO:0000256" key="1">
    <source>
        <dbReference type="ARBA" id="ARBA00004141"/>
    </source>
</evidence>
<feature type="region of interest" description="Disordered" evidence="8">
    <location>
        <begin position="52"/>
        <end position="152"/>
    </location>
</feature>
<dbReference type="PANTHER" id="PTHR41394">
    <property type="entry name" value="MAGNESIUM TRANSPORTER MGTE"/>
    <property type="match status" value="1"/>
</dbReference>
<keyword evidence="4 9" id="KW-0812">Transmembrane</keyword>
<dbReference type="SUPFAM" id="SSF161093">
    <property type="entry name" value="MgtE membrane domain-like"/>
    <property type="match status" value="1"/>
</dbReference>
<evidence type="ECO:0000256" key="2">
    <source>
        <dbReference type="ARBA" id="ARBA00009749"/>
    </source>
</evidence>
<evidence type="ECO:0000256" key="3">
    <source>
        <dbReference type="ARBA" id="ARBA00022448"/>
    </source>
</evidence>
<evidence type="ECO:0000256" key="4">
    <source>
        <dbReference type="ARBA" id="ARBA00022692"/>
    </source>
</evidence>
<feature type="compositionally biased region" description="Polar residues" evidence="8">
    <location>
        <begin position="121"/>
        <end position="137"/>
    </location>
</feature>
<feature type="region of interest" description="Disordered" evidence="8">
    <location>
        <begin position="1"/>
        <end position="23"/>
    </location>
</feature>
<reference evidence="11 12" key="1">
    <citation type="journal article" date="2015" name="Plant Cell">
        <title>Oil accumulation by the oleaginous diatom Fistulifera solaris as revealed by the genome and transcriptome.</title>
        <authorList>
            <person name="Tanaka T."/>
            <person name="Maeda Y."/>
            <person name="Veluchamy A."/>
            <person name="Tanaka M."/>
            <person name="Abida H."/>
            <person name="Marechal E."/>
            <person name="Bowler C."/>
            <person name="Muto M."/>
            <person name="Sunaga Y."/>
            <person name="Tanaka M."/>
            <person name="Yoshino T."/>
            <person name="Taniguchi T."/>
            <person name="Fukuda Y."/>
            <person name="Nemoto M."/>
            <person name="Matsumoto M."/>
            <person name="Wong P.S."/>
            <person name="Aburatani S."/>
            <person name="Fujibuchi W."/>
        </authorList>
    </citation>
    <scope>NUCLEOTIDE SEQUENCE [LARGE SCALE GENOMIC DNA]</scope>
    <source>
        <strain evidence="11 12">JPCC DA0580</strain>
    </source>
</reference>
<dbReference type="Proteomes" id="UP000198406">
    <property type="component" value="Unassembled WGS sequence"/>
</dbReference>
<sequence>MKHSKESAAATAKKARDDKHDYAKLADDANSMLHMKAEIHRLRTEVARLKRLQDEHSTQSQNSRERRSHSLTSRPARLNDVQNPTGDLELRSPTTKDRHPSVSGLHHRRHPHEFVSLLKDPNQTSPKDALVSKQSDSSADDQLESQEPTPQENEIIVCEAPSFLSVVMDRAGWLAGLLVLQSLSSFIIQRNEILLEDHAVIIRFLTMLVGAGGNAGNQATVKVIRGLAVGTIRSESFLDFWKEELKIGLAISGILAVAGCVRVAVFAIPWKETLAITCSLFSIVWISTVLGSLLPMGLKLLRIDPAHSSTTIQVIMDILGVTITVSICSALL</sequence>
<dbReference type="OrthoDB" id="48232at2759"/>
<evidence type="ECO:0000313" key="12">
    <source>
        <dbReference type="Proteomes" id="UP000198406"/>
    </source>
</evidence>
<evidence type="ECO:0000256" key="5">
    <source>
        <dbReference type="ARBA" id="ARBA00022842"/>
    </source>
</evidence>
<dbReference type="InParanoid" id="A0A1Z5KHI4"/>
<protein>
    <recommendedName>
        <fullName evidence="10">SLC41A/MgtE integral membrane domain-containing protein</fullName>
    </recommendedName>
</protein>
<keyword evidence="3" id="KW-0813">Transport</keyword>
<dbReference type="InterPro" id="IPR006667">
    <property type="entry name" value="SLC41_membr_dom"/>
</dbReference>
<comment type="subcellular location">
    <subcellularLocation>
        <location evidence="1">Membrane</location>
        <topology evidence="1">Multi-pass membrane protein</topology>
    </subcellularLocation>
</comment>
<comment type="similarity">
    <text evidence="2">Belongs to the SLC41A transporter family.</text>
</comment>
<dbReference type="PANTHER" id="PTHR41394:SF5">
    <property type="entry name" value="SLC41A_MGTE INTEGRAL MEMBRANE DOMAIN-CONTAINING PROTEIN"/>
    <property type="match status" value="1"/>
</dbReference>
<feature type="compositionally biased region" description="Basic and acidic residues" evidence="8">
    <location>
        <begin position="88"/>
        <end position="100"/>
    </location>
</feature>
<proteinExistence type="inferred from homology"/>
<dbReference type="InterPro" id="IPR036739">
    <property type="entry name" value="SLC41_membr_dom_sf"/>
</dbReference>
<evidence type="ECO:0000256" key="8">
    <source>
        <dbReference type="SAM" id="MobiDB-lite"/>
    </source>
</evidence>
<dbReference type="GO" id="GO:0016020">
    <property type="term" value="C:membrane"/>
    <property type="evidence" value="ECO:0007669"/>
    <property type="project" value="UniProtKB-SubCell"/>
</dbReference>
<gene>
    <name evidence="11" type="ORF">FisN_12Lh030</name>
</gene>
<evidence type="ECO:0000256" key="9">
    <source>
        <dbReference type="SAM" id="Phobius"/>
    </source>
</evidence>
<dbReference type="Gene3D" id="1.10.357.20">
    <property type="entry name" value="SLC41 divalent cation transporters, integral membrane domain"/>
    <property type="match status" value="1"/>
</dbReference>
<keyword evidence="7 9" id="KW-0472">Membrane</keyword>
<dbReference type="Pfam" id="PF01769">
    <property type="entry name" value="MgtE"/>
    <property type="match status" value="1"/>
</dbReference>
<organism evidence="11 12">
    <name type="scientific">Fistulifera solaris</name>
    <name type="common">Oleaginous diatom</name>
    <dbReference type="NCBI Taxonomy" id="1519565"/>
    <lineage>
        <taxon>Eukaryota</taxon>
        <taxon>Sar</taxon>
        <taxon>Stramenopiles</taxon>
        <taxon>Ochrophyta</taxon>
        <taxon>Bacillariophyta</taxon>
        <taxon>Bacillariophyceae</taxon>
        <taxon>Bacillariophycidae</taxon>
        <taxon>Naviculales</taxon>
        <taxon>Naviculaceae</taxon>
        <taxon>Fistulifera</taxon>
    </lineage>
</organism>
<feature type="compositionally biased region" description="Basic and acidic residues" evidence="8">
    <location>
        <begin position="14"/>
        <end position="23"/>
    </location>
</feature>
<keyword evidence="12" id="KW-1185">Reference proteome</keyword>
<dbReference type="EMBL" id="BDSP01000225">
    <property type="protein sequence ID" value="GAX25491.1"/>
    <property type="molecule type" value="Genomic_DNA"/>
</dbReference>
<dbReference type="GO" id="GO:0008324">
    <property type="term" value="F:monoatomic cation transmembrane transporter activity"/>
    <property type="evidence" value="ECO:0007669"/>
    <property type="project" value="InterPro"/>
</dbReference>
<dbReference type="AlphaFoldDB" id="A0A1Z5KHI4"/>
<name>A0A1Z5KHI4_FISSO</name>
<comment type="caution">
    <text evidence="11">The sequence shown here is derived from an EMBL/GenBank/DDBJ whole genome shotgun (WGS) entry which is preliminary data.</text>
</comment>